<reference evidence="3 4" key="1">
    <citation type="journal article" date="2023" name="Virus Evol.">
        <title>Computational host range prediction-The good, the bad, and the ugly.</title>
        <authorList>
            <person name="Howell A.A."/>
            <person name="Versoza C.J."/>
            <person name="Pfeifer S.P."/>
        </authorList>
    </citation>
    <scope>NUCLEOTIDE SEQUENCE [LARGE SCALE GENOMIC DNA]</scope>
    <source>
        <strain evidence="3 4">1610/1b</strain>
    </source>
</reference>
<dbReference type="RefSeq" id="WP_066162858.1">
    <property type="nucleotide sequence ID" value="NZ_CP136137.1"/>
</dbReference>
<feature type="region of interest" description="Disordered" evidence="1">
    <location>
        <begin position="53"/>
        <end position="124"/>
    </location>
</feature>
<feature type="compositionally biased region" description="Polar residues" evidence="1">
    <location>
        <begin position="102"/>
        <end position="115"/>
    </location>
</feature>
<feature type="compositionally biased region" description="Basic and acidic residues" evidence="1">
    <location>
        <begin position="328"/>
        <end position="338"/>
    </location>
</feature>
<feature type="compositionally biased region" description="Basic and acidic residues" evidence="1">
    <location>
        <begin position="66"/>
        <end position="75"/>
    </location>
</feature>
<keyword evidence="2" id="KW-1133">Transmembrane helix</keyword>
<keyword evidence="2" id="KW-0812">Transmembrane</keyword>
<feature type="compositionally biased region" description="Low complexity" evidence="1">
    <location>
        <begin position="249"/>
        <end position="258"/>
    </location>
</feature>
<keyword evidence="4" id="KW-1185">Reference proteome</keyword>
<feature type="compositionally biased region" description="Low complexity" evidence="1">
    <location>
        <begin position="278"/>
        <end position="294"/>
    </location>
</feature>
<dbReference type="EMBL" id="CP136137">
    <property type="protein sequence ID" value="WYY06513.1"/>
    <property type="molecule type" value="Genomic_DNA"/>
</dbReference>
<dbReference type="Proteomes" id="UP001479933">
    <property type="component" value="Chromosome"/>
</dbReference>
<feature type="compositionally biased region" description="Low complexity" evidence="1">
    <location>
        <begin position="182"/>
        <end position="192"/>
    </location>
</feature>
<evidence type="ECO:0000256" key="1">
    <source>
        <dbReference type="SAM" id="MobiDB-lite"/>
    </source>
</evidence>
<name>A0ABZ2TYH3_9ACTN</name>
<protein>
    <submittedName>
        <fullName evidence="3">Uncharacterized protein</fullName>
    </submittedName>
</protein>
<evidence type="ECO:0000313" key="4">
    <source>
        <dbReference type="Proteomes" id="UP001479933"/>
    </source>
</evidence>
<proteinExistence type="predicted"/>
<feature type="transmembrane region" description="Helical" evidence="2">
    <location>
        <begin position="29"/>
        <end position="47"/>
    </location>
</feature>
<evidence type="ECO:0000256" key="2">
    <source>
        <dbReference type="SAM" id="Phobius"/>
    </source>
</evidence>
<sequence length="338" mass="33999">MLSLALLATVVGFVLLVVALMTGNLPLAIACVVVCVVGLILLVVDTLRANRRGSTDEDDEPLFTIRGRESAAREEPLEDDASTAPAGAAAAGAVGDAPLSDTPVSDDSAAESNDSGGVAPYGDSTATSWALREGQSSTGLGSLVAPSAEQRLGDGPATDPGPASGSGGFATLSGGFAAAPQSDGDSTGGDVTDYLRSTGSFPAQPPAQPEPFAQPPAEPPAQPPSAAAPERSTAPDWSAKPAAADRPVESVPEVVTSEASQPDATPPSDSAPQSGTGSRSDAAPSAEPAPQSEPYVGRRRLAGDPTDDIVVRSANPDLPAMQFVWDDPDVKPKDDPTN</sequence>
<organism evidence="3 4">
    <name type="scientific">Gordonia hydrophobica</name>
    <dbReference type="NCBI Taxonomy" id="40516"/>
    <lineage>
        <taxon>Bacteria</taxon>
        <taxon>Bacillati</taxon>
        <taxon>Actinomycetota</taxon>
        <taxon>Actinomycetes</taxon>
        <taxon>Mycobacteriales</taxon>
        <taxon>Gordoniaceae</taxon>
        <taxon>Gordonia</taxon>
    </lineage>
</organism>
<gene>
    <name evidence="3" type="ORF">RVF87_15765</name>
</gene>
<feature type="compositionally biased region" description="Pro residues" evidence="1">
    <location>
        <begin position="203"/>
        <end position="223"/>
    </location>
</feature>
<feature type="compositionally biased region" description="Low complexity" evidence="1">
    <location>
        <begin position="82"/>
        <end position="97"/>
    </location>
</feature>
<keyword evidence="2" id="KW-0472">Membrane</keyword>
<accession>A0ABZ2TYH3</accession>
<feature type="region of interest" description="Disordered" evidence="1">
    <location>
        <begin position="149"/>
        <end position="338"/>
    </location>
</feature>
<feature type="compositionally biased region" description="Polar residues" evidence="1">
    <location>
        <begin position="259"/>
        <end position="277"/>
    </location>
</feature>
<evidence type="ECO:0000313" key="3">
    <source>
        <dbReference type="EMBL" id="WYY06513.1"/>
    </source>
</evidence>